<reference evidence="1" key="1">
    <citation type="submission" date="2010-12" db="EMBL/GenBank/DDBJ databases">
        <title>Complete sequence of Rhodopseudomonas palustris DX-1.</title>
        <authorList>
            <consortium name="US DOE Joint Genome Institute"/>
            <person name="Lucas S."/>
            <person name="Copeland A."/>
            <person name="Lapidus A."/>
            <person name="Cheng J.-F."/>
            <person name="Goodwin L."/>
            <person name="Pitluck S."/>
            <person name="Misra M."/>
            <person name="Chertkov O."/>
            <person name="Detter J.C."/>
            <person name="Han C."/>
            <person name="Tapia R."/>
            <person name="Land M."/>
            <person name="Hauser L."/>
            <person name="Kyrpides N."/>
            <person name="Ivanova N."/>
            <person name="Ovchinnikova G."/>
            <person name="Logan B."/>
            <person name="Oda Y."/>
            <person name="Harwood C."/>
            <person name="Woyke T."/>
        </authorList>
    </citation>
    <scope>NUCLEOTIDE SEQUENCE [LARGE SCALE GENOMIC DNA]</scope>
    <source>
        <strain evidence="1">DX-1</strain>
    </source>
</reference>
<protein>
    <recommendedName>
        <fullName evidence="3">DUF72 domain-containing protein</fullName>
    </recommendedName>
</protein>
<dbReference type="PANTHER" id="PTHR30348">
    <property type="entry name" value="UNCHARACTERIZED PROTEIN YECE"/>
    <property type="match status" value="1"/>
</dbReference>
<dbReference type="Gene3D" id="3.20.20.410">
    <property type="entry name" value="Protein of unknown function UPF0759"/>
    <property type="match status" value="1"/>
</dbReference>
<dbReference type="eggNOG" id="COG1801">
    <property type="taxonomic scope" value="Bacteria"/>
</dbReference>
<dbReference type="PANTHER" id="PTHR30348:SF4">
    <property type="entry name" value="DUF72 DOMAIN-CONTAINING PROTEIN"/>
    <property type="match status" value="1"/>
</dbReference>
<evidence type="ECO:0008006" key="3">
    <source>
        <dbReference type="Google" id="ProtNLM"/>
    </source>
</evidence>
<dbReference type="AlphaFoldDB" id="E6VKH4"/>
<sequence>MERIALARILIGTSGWHYQSWRGPFFPDGFPAKHQLQYYASQLATTELNGVFYRTPTPTAVRSWHDQTGKDFVFAWKASKFITHWKRLSGKSANSLALMEDRLALLKRKAGPILFQLPPQFQADIQRLGDFLQMLSPQRRYVFEFRHSSWYTPQVLRLLREANAALCFSDHHDAPAPWRRTADFVYIRGHGPGGRYKGRYPIATLQHWAERAKAWKRAGADVYVYFDNDQKSAAPGDALRLQAMVTTPIVSPRRA</sequence>
<name>E6VKH4_RHOPX</name>
<dbReference type="InterPro" id="IPR002763">
    <property type="entry name" value="DUF72"/>
</dbReference>
<dbReference type="KEGG" id="rpx:Rpdx1_4098"/>
<dbReference type="Proteomes" id="UP000001402">
    <property type="component" value="Chromosome"/>
</dbReference>
<dbReference type="InterPro" id="IPR036520">
    <property type="entry name" value="UPF0759_sf"/>
</dbReference>
<dbReference type="EMBL" id="CP002418">
    <property type="protein sequence ID" value="ADU45653.1"/>
    <property type="molecule type" value="Genomic_DNA"/>
</dbReference>
<dbReference type="STRING" id="652103.Rpdx1_4098"/>
<organism evidence="1 2">
    <name type="scientific">Rhodopseudomonas palustris (strain DX-1)</name>
    <dbReference type="NCBI Taxonomy" id="652103"/>
    <lineage>
        <taxon>Bacteria</taxon>
        <taxon>Pseudomonadati</taxon>
        <taxon>Pseudomonadota</taxon>
        <taxon>Alphaproteobacteria</taxon>
        <taxon>Hyphomicrobiales</taxon>
        <taxon>Nitrobacteraceae</taxon>
        <taxon>Rhodopseudomonas</taxon>
    </lineage>
</organism>
<evidence type="ECO:0000313" key="1">
    <source>
        <dbReference type="EMBL" id="ADU45653.1"/>
    </source>
</evidence>
<evidence type="ECO:0000313" key="2">
    <source>
        <dbReference type="Proteomes" id="UP000001402"/>
    </source>
</evidence>
<proteinExistence type="predicted"/>
<dbReference type="SUPFAM" id="SSF117396">
    <property type="entry name" value="TM1631-like"/>
    <property type="match status" value="1"/>
</dbReference>
<dbReference type="HOGENOM" id="CLU_046519_1_1_5"/>
<accession>E6VKH4</accession>
<dbReference type="Pfam" id="PF01904">
    <property type="entry name" value="DUF72"/>
    <property type="match status" value="1"/>
</dbReference>
<gene>
    <name evidence="1" type="ordered locus">Rpdx1_4098</name>
</gene>